<name>A0A6J4UAH9_9BACT</name>
<proteinExistence type="predicted"/>
<gene>
    <name evidence="1" type="ORF">AVDCRST_MAG88-309</name>
</gene>
<organism evidence="1">
    <name type="scientific">uncultured Thermomicrobiales bacterium</name>
    <dbReference type="NCBI Taxonomy" id="1645740"/>
    <lineage>
        <taxon>Bacteria</taxon>
        <taxon>Pseudomonadati</taxon>
        <taxon>Thermomicrobiota</taxon>
        <taxon>Thermomicrobia</taxon>
        <taxon>Thermomicrobiales</taxon>
        <taxon>environmental samples</taxon>
    </lineage>
</organism>
<protein>
    <submittedName>
        <fullName evidence="1">Uncharacterized protein</fullName>
    </submittedName>
</protein>
<dbReference type="EMBL" id="CADCWM010000102">
    <property type="protein sequence ID" value="CAA9544753.1"/>
    <property type="molecule type" value="Genomic_DNA"/>
</dbReference>
<sequence length="22" mass="2680">MDRYLNWLREQLSAERGVRSAE</sequence>
<accession>A0A6J4UAH9</accession>
<evidence type="ECO:0000313" key="1">
    <source>
        <dbReference type="EMBL" id="CAA9544753.1"/>
    </source>
</evidence>
<dbReference type="AlphaFoldDB" id="A0A6J4UAH9"/>
<reference evidence="1" key="1">
    <citation type="submission" date="2020-02" db="EMBL/GenBank/DDBJ databases">
        <authorList>
            <person name="Meier V. D."/>
        </authorList>
    </citation>
    <scope>NUCLEOTIDE SEQUENCE</scope>
    <source>
        <strain evidence="1">AVDCRST_MAG88</strain>
    </source>
</reference>